<evidence type="ECO:0000313" key="2">
    <source>
        <dbReference type="EMBL" id="KIM76195.1"/>
    </source>
</evidence>
<dbReference type="EMBL" id="KN833037">
    <property type="protein sequence ID" value="KIM76195.1"/>
    <property type="molecule type" value="Genomic_DNA"/>
</dbReference>
<evidence type="ECO:0000256" key="1">
    <source>
        <dbReference type="SAM" id="SignalP"/>
    </source>
</evidence>
<gene>
    <name evidence="2" type="ORF">PILCRDRAFT_652478</name>
</gene>
<keyword evidence="1" id="KW-0732">Signal</keyword>
<feature type="signal peptide" evidence="1">
    <location>
        <begin position="1"/>
        <end position="23"/>
    </location>
</feature>
<dbReference type="HOGENOM" id="CLU_2414103_0_0_1"/>
<evidence type="ECO:0008006" key="4">
    <source>
        <dbReference type="Google" id="ProtNLM"/>
    </source>
</evidence>
<reference evidence="2 3" key="1">
    <citation type="submission" date="2014-04" db="EMBL/GenBank/DDBJ databases">
        <authorList>
            <consortium name="DOE Joint Genome Institute"/>
            <person name="Kuo A."/>
            <person name="Tarkka M."/>
            <person name="Buscot F."/>
            <person name="Kohler A."/>
            <person name="Nagy L.G."/>
            <person name="Floudas D."/>
            <person name="Copeland A."/>
            <person name="Barry K.W."/>
            <person name="Cichocki N."/>
            <person name="Veneault-Fourrey C."/>
            <person name="LaButti K."/>
            <person name="Lindquist E.A."/>
            <person name="Lipzen A."/>
            <person name="Lundell T."/>
            <person name="Morin E."/>
            <person name="Murat C."/>
            <person name="Sun H."/>
            <person name="Tunlid A."/>
            <person name="Henrissat B."/>
            <person name="Grigoriev I.V."/>
            <person name="Hibbett D.S."/>
            <person name="Martin F."/>
            <person name="Nordberg H.P."/>
            <person name="Cantor M.N."/>
            <person name="Hua S.X."/>
        </authorList>
    </citation>
    <scope>NUCLEOTIDE SEQUENCE [LARGE SCALE GENOMIC DNA]</scope>
    <source>
        <strain evidence="2 3">F 1598</strain>
    </source>
</reference>
<protein>
    <recommendedName>
        <fullName evidence="4">Secreted protein</fullName>
    </recommendedName>
</protein>
<name>A0A0C3EUL0_PILCF</name>
<keyword evidence="3" id="KW-1185">Reference proteome</keyword>
<dbReference type="Proteomes" id="UP000054166">
    <property type="component" value="Unassembled WGS sequence"/>
</dbReference>
<sequence length="92" mass="10137">MLAVIWFCCGLCCRFVPTWLSIAQNPCVPTPADELVLLDCGEAALKFSPDSYASPFGPNSAIPFRMATLKCLRPSHGAPMSVTYMLHYLRIL</sequence>
<dbReference type="InParanoid" id="A0A0C3EUL0"/>
<evidence type="ECO:0000313" key="3">
    <source>
        <dbReference type="Proteomes" id="UP000054166"/>
    </source>
</evidence>
<reference evidence="3" key="2">
    <citation type="submission" date="2015-01" db="EMBL/GenBank/DDBJ databases">
        <title>Evolutionary Origins and Diversification of the Mycorrhizal Mutualists.</title>
        <authorList>
            <consortium name="DOE Joint Genome Institute"/>
            <consortium name="Mycorrhizal Genomics Consortium"/>
            <person name="Kohler A."/>
            <person name="Kuo A."/>
            <person name="Nagy L.G."/>
            <person name="Floudas D."/>
            <person name="Copeland A."/>
            <person name="Barry K.W."/>
            <person name="Cichocki N."/>
            <person name="Veneault-Fourrey C."/>
            <person name="LaButti K."/>
            <person name="Lindquist E.A."/>
            <person name="Lipzen A."/>
            <person name="Lundell T."/>
            <person name="Morin E."/>
            <person name="Murat C."/>
            <person name="Riley R."/>
            <person name="Ohm R."/>
            <person name="Sun H."/>
            <person name="Tunlid A."/>
            <person name="Henrissat B."/>
            <person name="Grigoriev I.V."/>
            <person name="Hibbett D.S."/>
            <person name="Martin F."/>
        </authorList>
    </citation>
    <scope>NUCLEOTIDE SEQUENCE [LARGE SCALE GENOMIC DNA]</scope>
    <source>
        <strain evidence="3">F 1598</strain>
    </source>
</reference>
<proteinExistence type="predicted"/>
<organism evidence="2 3">
    <name type="scientific">Piloderma croceum (strain F 1598)</name>
    <dbReference type="NCBI Taxonomy" id="765440"/>
    <lineage>
        <taxon>Eukaryota</taxon>
        <taxon>Fungi</taxon>
        <taxon>Dikarya</taxon>
        <taxon>Basidiomycota</taxon>
        <taxon>Agaricomycotina</taxon>
        <taxon>Agaricomycetes</taxon>
        <taxon>Agaricomycetidae</taxon>
        <taxon>Atheliales</taxon>
        <taxon>Atheliaceae</taxon>
        <taxon>Piloderma</taxon>
    </lineage>
</organism>
<feature type="chain" id="PRO_5002177159" description="Secreted protein" evidence="1">
    <location>
        <begin position="24"/>
        <end position="92"/>
    </location>
</feature>
<accession>A0A0C3EUL0</accession>
<dbReference type="AlphaFoldDB" id="A0A0C3EUL0"/>